<dbReference type="Proteomes" id="UP000243006">
    <property type="component" value="Unassembled WGS sequence"/>
</dbReference>
<reference evidence="2 3" key="1">
    <citation type="submission" date="2015-04" db="EMBL/GenBank/DDBJ databases">
        <title>Draft genome of the roundworm Trichinella nativa.</title>
        <authorList>
            <person name="Mitreva M."/>
        </authorList>
    </citation>
    <scope>NUCLEOTIDE SEQUENCE [LARGE SCALE GENOMIC DNA]</scope>
    <source>
        <strain evidence="2 3">ISS45</strain>
    </source>
</reference>
<evidence type="ECO:0000313" key="2">
    <source>
        <dbReference type="EMBL" id="OUC39708.1"/>
    </source>
</evidence>
<dbReference type="Pfam" id="PF16019">
    <property type="entry name" value="CSRNP_N"/>
    <property type="match status" value="1"/>
</dbReference>
<sequence>MDSPKLSNITSPLAKRSRKSSRHVHFGEVKTFKFGRAQGLCTVPEGGLALGMEDCCFEIETKELSDVVVENKSCYAQPRKFTLSERREMLNMAEPFPKMTRLFYILLFYCCLEIASPQLLSHLLIPLKDYLGDALFHSTNSSSDKMPVKLSPVKQLNIKKEKVLDPDGAPVPNFPTKQSFNKVAQRQRKAKQANNYRSQLHHIPRVSFNELHSVVTKKRVTQESPLLQPSTSLYGMTV</sequence>
<dbReference type="EMBL" id="LVZM01023873">
    <property type="protein sequence ID" value="OUC39708.1"/>
    <property type="molecule type" value="Genomic_DNA"/>
</dbReference>
<accession>A0A1Y3E965</accession>
<dbReference type="AlphaFoldDB" id="A0A1Y3E965"/>
<dbReference type="InterPro" id="IPR031972">
    <property type="entry name" value="CSRNP_N"/>
</dbReference>
<evidence type="ECO:0000313" key="3">
    <source>
        <dbReference type="Proteomes" id="UP000243006"/>
    </source>
</evidence>
<feature type="domain" description="Cysteine/serine-rich nuclear protein N-terminal" evidence="1">
    <location>
        <begin position="20"/>
        <end position="83"/>
    </location>
</feature>
<gene>
    <name evidence="2" type="ORF">D917_04656</name>
</gene>
<proteinExistence type="predicted"/>
<name>A0A1Y3E965_9BILA</name>
<organism evidence="2 3">
    <name type="scientific">Trichinella nativa</name>
    <dbReference type="NCBI Taxonomy" id="6335"/>
    <lineage>
        <taxon>Eukaryota</taxon>
        <taxon>Metazoa</taxon>
        <taxon>Ecdysozoa</taxon>
        <taxon>Nematoda</taxon>
        <taxon>Enoplea</taxon>
        <taxon>Dorylaimia</taxon>
        <taxon>Trichinellida</taxon>
        <taxon>Trichinellidae</taxon>
        <taxon>Trichinella</taxon>
    </lineage>
</organism>
<protein>
    <recommendedName>
        <fullName evidence="1">Cysteine/serine-rich nuclear protein N-terminal domain-containing protein</fullName>
    </recommendedName>
</protein>
<comment type="caution">
    <text evidence="2">The sequence shown here is derived from an EMBL/GenBank/DDBJ whole genome shotgun (WGS) entry which is preliminary data.</text>
</comment>
<evidence type="ECO:0000259" key="1">
    <source>
        <dbReference type="Pfam" id="PF16019"/>
    </source>
</evidence>